<protein>
    <submittedName>
        <fullName evidence="2">STAS domain-containing protein</fullName>
    </submittedName>
</protein>
<evidence type="ECO:0000259" key="1">
    <source>
        <dbReference type="PROSITE" id="PS50801"/>
    </source>
</evidence>
<comment type="caution">
    <text evidence="2">The sequence shown here is derived from an EMBL/GenBank/DDBJ whole genome shotgun (WGS) entry which is preliminary data.</text>
</comment>
<gene>
    <name evidence="2" type="ORF">OJ962_02205</name>
</gene>
<dbReference type="Proteomes" id="UP001147700">
    <property type="component" value="Unassembled WGS sequence"/>
</dbReference>
<dbReference type="SUPFAM" id="SSF52091">
    <property type="entry name" value="SpoIIaa-like"/>
    <property type="match status" value="1"/>
</dbReference>
<dbReference type="PROSITE" id="PS50801">
    <property type="entry name" value="STAS"/>
    <property type="match status" value="1"/>
</dbReference>
<feature type="domain" description="STAS" evidence="1">
    <location>
        <begin position="36"/>
        <end position="134"/>
    </location>
</feature>
<evidence type="ECO:0000313" key="2">
    <source>
        <dbReference type="EMBL" id="MDA0136293.1"/>
    </source>
</evidence>
<dbReference type="Gene3D" id="3.30.750.24">
    <property type="entry name" value="STAS domain"/>
    <property type="match status" value="1"/>
</dbReference>
<dbReference type="Pfam" id="PF01740">
    <property type="entry name" value="STAS"/>
    <property type="match status" value="1"/>
</dbReference>
<evidence type="ECO:0000313" key="3">
    <source>
        <dbReference type="Proteomes" id="UP001147700"/>
    </source>
</evidence>
<reference evidence="2" key="1">
    <citation type="submission" date="2022-10" db="EMBL/GenBank/DDBJ databases">
        <title>The WGS of Solirubrobacter sp. CPCC 204708.</title>
        <authorList>
            <person name="Jiang Z."/>
        </authorList>
    </citation>
    <scope>NUCLEOTIDE SEQUENCE</scope>
    <source>
        <strain evidence="2">CPCC 204708</strain>
    </source>
</reference>
<dbReference type="PANTHER" id="PTHR33495:SF13">
    <property type="entry name" value="ANTI-SIGMA-F FACTOR ANTAGONIST RSFB"/>
    <property type="match status" value="1"/>
</dbReference>
<dbReference type="EMBL" id="JAPCID010000002">
    <property type="protein sequence ID" value="MDA0136293.1"/>
    <property type="molecule type" value="Genomic_DNA"/>
</dbReference>
<dbReference type="PANTHER" id="PTHR33495">
    <property type="entry name" value="ANTI-SIGMA FACTOR ANTAGONIST TM_1081-RELATED-RELATED"/>
    <property type="match status" value="1"/>
</dbReference>
<dbReference type="CDD" id="cd07043">
    <property type="entry name" value="STAS_anti-anti-sigma_factors"/>
    <property type="match status" value="1"/>
</dbReference>
<name>A0ABT4RCN8_9ACTN</name>
<dbReference type="RefSeq" id="WP_202953224.1">
    <property type="nucleotide sequence ID" value="NZ_JAPCID010000002.1"/>
</dbReference>
<proteinExistence type="predicted"/>
<dbReference type="InterPro" id="IPR036513">
    <property type="entry name" value="STAS_dom_sf"/>
</dbReference>
<sequence>MAASNTSLRRSVVWMTGAYPTGGPWVPSSRVPDPRIIAPPAELDIATVDEFRVALADALSDGADGLVIDLSEVKFIDSTGLSAILHAQSKLKRDGRRMAIVAPRGTAAAMLFTLSGLRHQLRIFDSTRAALRDHS</sequence>
<keyword evidence="3" id="KW-1185">Reference proteome</keyword>
<accession>A0ABT4RCN8</accession>
<organism evidence="2 3">
    <name type="scientific">Solirubrobacter deserti</name>
    <dbReference type="NCBI Taxonomy" id="2282478"/>
    <lineage>
        <taxon>Bacteria</taxon>
        <taxon>Bacillati</taxon>
        <taxon>Actinomycetota</taxon>
        <taxon>Thermoleophilia</taxon>
        <taxon>Solirubrobacterales</taxon>
        <taxon>Solirubrobacteraceae</taxon>
        <taxon>Solirubrobacter</taxon>
    </lineage>
</organism>
<dbReference type="InterPro" id="IPR002645">
    <property type="entry name" value="STAS_dom"/>
</dbReference>